<keyword evidence="2" id="KW-1185">Reference proteome</keyword>
<dbReference type="RefSeq" id="WP_073139669.1">
    <property type="nucleotide sequence ID" value="NZ_FQZF01000043.1"/>
</dbReference>
<dbReference type="InterPro" id="IPR038056">
    <property type="entry name" value="YjbR-like_sf"/>
</dbReference>
<dbReference type="InterPro" id="IPR058532">
    <property type="entry name" value="YjbR/MT2646/Rv2570-like"/>
</dbReference>
<dbReference type="Pfam" id="PF04237">
    <property type="entry name" value="YjbR"/>
    <property type="match status" value="1"/>
</dbReference>
<protein>
    <recommendedName>
        <fullName evidence="3">MmcQ/YjbR family DNA-binding protein</fullName>
    </recommendedName>
</protein>
<proteinExistence type="predicted"/>
<dbReference type="AlphaFoldDB" id="A0A1M6RHE3"/>
<reference evidence="1 2" key="1">
    <citation type="submission" date="2016-11" db="EMBL/GenBank/DDBJ databases">
        <authorList>
            <person name="Jaros S."/>
            <person name="Januszkiewicz K."/>
            <person name="Wedrychowicz H."/>
        </authorList>
    </citation>
    <scope>NUCLEOTIDE SEQUENCE [LARGE SCALE GENOMIC DNA]</scope>
    <source>
        <strain evidence="1 2">DSM 14916</strain>
    </source>
</reference>
<dbReference type="Proteomes" id="UP000184387">
    <property type="component" value="Unassembled WGS sequence"/>
</dbReference>
<gene>
    <name evidence="1" type="ORF">SAMN02745194_04686</name>
</gene>
<dbReference type="OrthoDB" id="277063at2"/>
<dbReference type="SUPFAM" id="SSF142906">
    <property type="entry name" value="YjbR-like"/>
    <property type="match status" value="1"/>
</dbReference>
<name>A0A1M6RHE3_9PROT</name>
<accession>A0A1M6RHE3</accession>
<evidence type="ECO:0000313" key="1">
    <source>
        <dbReference type="EMBL" id="SHK31853.1"/>
    </source>
</evidence>
<sequence>MTPETFRQLALELPEVVEWEHHGKPDFRVGGRIFAALGWPDEGWGMVSLRPEEQAVLLRDAPAAFRRSVGRWGETGSTQVCLAEVDAATLCPALRLAWKGRAGKRLLTRYGEQLIQRTG</sequence>
<evidence type="ECO:0008006" key="3">
    <source>
        <dbReference type="Google" id="ProtNLM"/>
    </source>
</evidence>
<dbReference type="STRING" id="198092.SAMN02745194_04686"/>
<dbReference type="EMBL" id="FQZF01000043">
    <property type="protein sequence ID" value="SHK31853.1"/>
    <property type="molecule type" value="Genomic_DNA"/>
</dbReference>
<evidence type="ECO:0000313" key="2">
    <source>
        <dbReference type="Proteomes" id="UP000184387"/>
    </source>
</evidence>
<organism evidence="1 2">
    <name type="scientific">Muricoccus roseus</name>
    <dbReference type="NCBI Taxonomy" id="198092"/>
    <lineage>
        <taxon>Bacteria</taxon>
        <taxon>Pseudomonadati</taxon>
        <taxon>Pseudomonadota</taxon>
        <taxon>Alphaproteobacteria</taxon>
        <taxon>Acetobacterales</taxon>
        <taxon>Roseomonadaceae</taxon>
        <taxon>Muricoccus</taxon>
    </lineage>
</organism>